<dbReference type="InterPro" id="IPR043504">
    <property type="entry name" value="Peptidase_S1_PA_chymotrypsin"/>
</dbReference>
<dbReference type="Proteomes" id="UP000015102">
    <property type="component" value="Unassembled WGS sequence"/>
</dbReference>
<evidence type="ECO:0000313" key="1">
    <source>
        <dbReference type="EnsemblMetazoa" id="MESCA010808-PA"/>
    </source>
</evidence>
<evidence type="ECO:0000313" key="2">
    <source>
        <dbReference type="Proteomes" id="UP000015102"/>
    </source>
</evidence>
<keyword evidence="2" id="KW-1185">Reference proteome</keyword>
<dbReference type="EMBL" id="CAQQ02376730">
    <property type="status" value="NOT_ANNOTATED_CDS"/>
    <property type="molecule type" value="Genomic_DNA"/>
</dbReference>
<dbReference type="HOGENOM" id="CLU_2402144_0_0_1"/>
<reference evidence="2" key="1">
    <citation type="submission" date="2013-02" db="EMBL/GenBank/DDBJ databases">
        <authorList>
            <person name="Hughes D."/>
        </authorList>
    </citation>
    <scope>NUCLEOTIDE SEQUENCE</scope>
    <source>
        <strain>Durham</strain>
        <strain evidence="2">NC isolate 2 -- Noor lab</strain>
    </source>
</reference>
<reference evidence="1" key="2">
    <citation type="submission" date="2015-06" db="UniProtKB">
        <authorList>
            <consortium name="EnsemblMetazoa"/>
        </authorList>
    </citation>
    <scope>IDENTIFICATION</scope>
</reference>
<dbReference type="Gene3D" id="2.40.10.10">
    <property type="entry name" value="Trypsin-like serine proteases"/>
    <property type="match status" value="1"/>
</dbReference>
<dbReference type="AlphaFoldDB" id="T1H3I0"/>
<dbReference type="EMBL" id="CAQQ02376729">
    <property type="status" value="NOT_ANNOTATED_CDS"/>
    <property type="molecule type" value="Genomic_DNA"/>
</dbReference>
<accession>T1H3I0</accession>
<dbReference type="SUPFAM" id="SSF50494">
    <property type="entry name" value="Trypsin-like serine proteases"/>
    <property type="match status" value="1"/>
</dbReference>
<proteinExistence type="predicted"/>
<organism evidence="1 2">
    <name type="scientific">Megaselia scalaris</name>
    <name type="common">Humpbacked fly</name>
    <name type="synonym">Phora scalaris</name>
    <dbReference type="NCBI Taxonomy" id="36166"/>
    <lineage>
        <taxon>Eukaryota</taxon>
        <taxon>Metazoa</taxon>
        <taxon>Ecdysozoa</taxon>
        <taxon>Arthropoda</taxon>
        <taxon>Hexapoda</taxon>
        <taxon>Insecta</taxon>
        <taxon>Pterygota</taxon>
        <taxon>Neoptera</taxon>
        <taxon>Endopterygota</taxon>
        <taxon>Diptera</taxon>
        <taxon>Brachycera</taxon>
        <taxon>Muscomorpha</taxon>
        <taxon>Platypezoidea</taxon>
        <taxon>Phoridae</taxon>
        <taxon>Megaseliini</taxon>
        <taxon>Megaselia</taxon>
    </lineage>
</organism>
<evidence type="ECO:0008006" key="3">
    <source>
        <dbReference type="Google" id="ProtNLM"/>
    </source>
</evidence>
<dbReference type="InterPro" id="IPR009003">
    <property type="entry name" value="Peptidase_S1_PA"/>
</dbReference>
<protein>
    <recommendedName>
        <fullName evidence="3">Peptidase S1 domain-containing protein</fullName>
    </recommendedName>
</protein>
<sequence length="93" mass="10248">MDIAGWGKTEQASSSSRKMKAMVKGFDLTECSQTYRNIGIILSDSQICAGGAIGFQFFLTSDSTINIRSHDNQPISVPCFLDQTQKNKAHLLF</sequence>
<dbReference type="EnsemblMetazoa" id="MESCA010808-RA">
    <property type="protein sequence ID" value="MESCA010808-PA"/>
    <property type="gene ID" value="MESCA010808"/>
</dbReference>
<name>T1H3I0_MEGSC</name>
<dbReference type="STRING" id="36166.T1H3I0"/>